<sequence length="83" mass="9301">MGDDASSLFRKMSEASHDRFVTAPDWYGKAYCHQEKLELASLSNLLEVSISTPQKRFDNIDAIISIQMTPQMSGAVVRRNASH</sequence>
<evidence type="ECO:0000313" key="2">
    <source>
        <dbReference type="Proteomes" id="UP000054928"/>
    </source>
</evidence>
<dbReference type="EMBL" id="CCYD01000322">
    <property type="protein sequence ID" value="CEG38685.1"/>
    <property type="molecule type" value="Genomic_DNA"/>
</dbReference>
<dbReference type="AlphaFoldDB" id="A0A0P1AE72"/>
<name>A0A0P1AE72_PLAHL</name>
<proteinExistence type="predicted"/>
<accession>A0A0P1AE72</accession>
<dbReference type="GeneID" id="36403800"/>
<reference evidence="2" key="1">
    <citation type="submission" date="2014-09" db="EMBL/GenBank/DDBJ databases">
        <authorList>
            <person name="Sharma Rahul"/>
            <person name="Thines Marco"/>
        </authorList>
    </citation>
    <scope>NUCLEOTIDE SEQUENCE [LARGE SCALE GENOMIC DNA]</scope>
</reference>
<protein>
    <submittedName>
        <fullName evidence="1">Uncharacterized protein</fullName>
    </submittedName>
</protein>
<organism evidence="1 2">
    <name type="scientific">Plasmopara halstedii</name>
    <name type="common">Downy mildew of sunflower</name>
    <dbReference type="NCBI Taxonomy" id="4781"/>
    <lineage>
        <taxon>Eukaryota</taxon>
        <taxon>Sar</taxon>
        <taxon>Stramenopiles</taxon>
        <taxon>Oomycota</taxon>
        <taxon>Peronosporomycetes</taxon>
        <taxon>Peronosporales</taxon>
        <taxon>Peronosporaceae</taxon>
        <taxon>Plasmopara</taxon>
    </lineage>
</organism>
<dbReference type="RefSeq" id="XP_024575054.1">
    <property type="nucleotide sequence ID" value="XM_024724149.1"/>
</dbReference>
<evidence type="ECO:0000313" key="1">
    <source>
        <dbReference type="EMBL" id="CEG38685.1"/>
    </source>
</evidence>
<dbReference type="Proteomes" id="UP000054928">
    <property type="component" value="Unassembled WGS sequence"/>
</dbReference>
<keyword evidence="2" id="KW-1185">Reference proteome</keyword>